<dbReference type="Pfam" id="PF07686">
    <property type="entry name" value="V-set"/>
    <property type="match status" value="1"/>
</dbReference>
<evidence type="ECO:0000256" key="4">
    <source>
        <dbReference type="ARBA" id="ARBA00023319"/>
    </source>
</evidence>
<dbReference type="InterPro" id="IPR007110">
    <property type="entry name" value="Ig-like_dom"/>
</dbReference>
<dbReference type="Gene3D" id="2.60.40.10">
    <property type="entry name" value="Immunoglobulins"/>
    <property type="match status" value="1"/>
</dbReference>
<dbReference type="InterPro" id="IPR013783">
    <property type="entry name" value="Ig-like_fold"/>
</dbReference>
<keyword evidence="1 6" id="KW-0732">Signal</keyword>
<proteinExistence type="predicted"/>
<dbReference type="Proteomes" id="UP000515140">
    <property type="component" value="Unplaced"/>
</dbReference>
<feature type="region of interest" description="Disordered" evidence="5">
    <location>
        <begin position="138"/>
        <end position="188"/>
    </location>
</feature>
<organism evidence="8 9">
    <name type="scientific">Phascolarctos cinereus</name>
    <name type="common">Koala</name>
    <dbReference type="NCBI Taxonomy" id="38626"/>
    <lineage>
        <taxon>Eukaryota</taxon>
        <taxon>Metazoa</taxon>
        <taxon>Chordata</taxon>
        <taxon>Craniata</taxon>
        <taxon>Vertebrata</taxon>
        <taxon>Euteleostomi</taxon>
        <taxon>Mammalia</taxon>
        <taxon>Metatheria</taxon>
        <taxon>Diprotodontia</taxon>
        <taxon>Phascolarctidae</taxon>
        <taxon>Phascolarctos</taxon>
    </lineage>
</organism>
<accession>A0A6P5IJT0</accession>
<evidence type="ECO:0000256" key="3">
    <source>
        <dbReference type="ARBA" id="ARBA00023180"/>
    </source>
</evidence>
<evidence type="ECO:0000256" key="1">
    <source>
        <dbReference type="ARBA" id="ARBA00022729"/>
    </source>
</evidence>
<dbReference type="InterPro" id="IPR003599">
    <property type="entry name" value="Ig_sub"/>
</dbReference>
<dbReference type="PANTHER" id="PTHR19971">
    <property type="entry name" value="SIGNAL-REGULATORY PROTEIN BETA"/>
    <property type="match status" value="1"/>
</dbReference>
<evidence type="ECO:0000313" key="8">
    <source>
        <dbReference type="Proteomes" id="UP000515140"/>
    </source>
</evidence>
<feature type="domain" description="Ig-like" evidence="7">
    <location>
        <begin position="24"/>
        <end position="120"/>
    </location>
</feature>
<keyword evidence="2" id="KW-1015">Disulfide bond</keyword>
<dbReference type="RefSeq" id="XP_020821378.1">
    <property type="nucleotide sequence ID" value="XM_020965719.1"/>
</dbReference>
<name>A0A6P5IJT0_PHACI</name>
<dbReference type="InterPro" id="IPR036179">
    <property type="entry name" value="Ig-like_dom_sf"/>
</dbReference>
<dbReference type="InterPro" id="IPR013106">
    <property type="entry name" value="Ig_V-set"/>
</dbReference>
<keyword evidence="3" id="KW-0325">Glycoprotein</keyword>
<dbReference type="SMART" id="SM00409">
    <property type="entry name" value="IG"/>
    <property type="match status" value="1"/>
</dbReference>
<feature type="chain" id="PRO_5027656617" evidence="6">
    <location>
        <begin position="24"/>
        <end position="188"/>
    </location>
</feature>
<evidence type="ECO:0000256" key="2">
    <source>
        <dbReference type="ARBA" id="ARBA00023157"/>
    </source>
</evidence>
<gene>
    <name evidence="9" type="primary">LOC110193728</name>
</gene>
<evidence type="ECO:0000313" key="9">
    <source>
        <dbReference type="RefSeq" id="XP_020821378.1"/>
    </source>
</evidence>
<protein>
    <submittedName>
        <fullName evidence="9">Tyrosine-protein phosphatase non-receptor type substrate 1-like isoform X2</fullName>
    </submittedName>
</protein>
<dbReference type="PROSITE" id="PS50835">
    <property type="entry name" value="IG_LIKE"/>
    <property type="match status" value="1"/>
</dbReference>
<dbReference type="AlphaFoldDB" id="A0A6P5IJT0"/>
<feature type="signal peptide" evidence="6">
    <location>
        <begin position="1"/>
        <end position="23"/>
    </location>
</feature>
<keyword evidence="4" id="KW-0393">Immunoglobulin domain</keyword>
<evidence type="ECO:0000259" key="7">
    <source>
        <dbReference type="PROSITE" id="PS50835"/>
    </source>
</evidence>
<evidence type="ECO:0000256" key="5">
    <source>
        <dbReference type="SAM" id="MobiDB-lite"/>
    </source>
</evidence>
<dbReference type="SUPFAM" id="SSF48726">
    <property type="entry name" value="Immunoglobulin"/>
    <property type="match status" value="1"/>
</dbReference>
<dbReference type="FunFam" id="2.60.40.10:FF:000295">
    <property type="entry name" value="Tyrosine-protein phosphatase non-receptor type substrate 1"/>
    <property type="match status" value="1"/>
</dbReference>
<reference evidence="9" key="1">
    <citation type="submission" date="2025-08" db="UniProtKB">
        <authorList>
            <consortium name="RefSeq"/>
        </authorList>
    </citation>
    <scope>IDENTIFICATION</scope>
    <source>
        <tissue evidence="9">Spleen</tissue>
    </source>
</reference>
<dbReference type="GeneID" id="110193728"/>
<sequence>MFSLSFWASALLTVLNCWSWVDSQDVSVEQPSRQVTATIGGSAILQCRSKTNLIAGPVRWYKGTEPNRELIYSDKESCPRVQRVENTNRVFDIRIINITSQDEGVYYCIKFQKNPEDEVSSGGGTHLICPRRCLARPEASKKNQSQRETTRNNEIVYADLQPIGKNPQSKKPAEEKGLHSEYATIHVQ</sequence>
<dbReference type="InterPro" id="IPR051755">
    <property type="entry name" value="Ig-like_CS_Receptor"/>
</dbReference>
<evidence type="ECO:0000256" key="6">
    <source>
        <dbReference type="SAM" id="SignalP"/>
    </source>
</evidence>
<keyword evidence="8" id="KW-1185">Reference proteome</keyword>